<accession>A0A6A4EKY2</accession>
<evidence type="ECO:0000313" key="6">
    <source>
        <dbReference type="Proteomes" id="UP000441208"/>
    </source>
</evidence>
<dbReference type="Proteomes" id="UP000437068">
    <property type="component" value="Unassembled WGS sequence"/>
</dbReference>
<evidence type="ECO:0000313" key="2">
    <source>
        <dbReference type="EMBL" id="KAE9244877.1"/>
    </source>
</evidence>
<name>A0A6A4EKY2_9STRA</name>
<evidence type="ECO:0000313" key="4">
    <source>
        <dbReference type="Proteomes" id="UP000437068"/>
    </source>
</evidence>
<organism evidence="3 4">
    <name type="scientific">Phytophthora fragariae</name>
    <dbReference type="NCBI Taxonomy" id="53985"/>
    <lineage>
        <taxon>Eukaryota</taxon>
        <taxon>Sar</taxon>
        <taxon>Stramenopiles</taxon>
        <taxon>Oomycota</taxon>
        <taxon>Peronosporomycetes</taxon>
        <taxon>Peronosporales</taxon>
        <taxon>Peronosporaceae</taxon>
        <taxon>Phytophthora</taxon>
    </lineage>
</organism>
<dbReference type="Proteomes" id="UP000441208">
    <property type="component" value="Unassembled WGS sequence"/>
</dbReference>
<proteinExistence type="predicted"/>
<dbReference type="Proteomes" id="UP000440367">
    <property type="component" value="Unassembled WGS sequence"/>
</dbReference>
<evidence type="ECO:0000313" key="1">
    <source>
        <dbReference type="EMBL" id="KAE9124550.1"/>
    </source>
</evidence>
<evidence type="ECO:0000313" key="3">
    <source>
        <dbReference type="EMBL" id="KAE9319542.1"/>
    </source>
</evidence>
<dbReference type="EMBL" id="QXGD01000281">
    <property type="protein sequence ID" value="KAE9244877.1"/>
    <property type="molecule type" value="Genomic_DNA"/>
</dbReference>
<sequence>MCLRTLCCSSFSLSLPKVTCSPVGQITPHPNSLCKMPGLSNTSSFSMTRWRLLK</sequence>
<dbReference type="AlphaFoldDB" id="A0A6A4EKY2"/>
<reference evidence="4 5" key="1">
    <citation type="submission" date="2018-08" db="EMBL/GenBank/DDBJ databases">
        <title>Genomic investigation of the strawberry pathogen Phytophthora fragariae indicates pathogenicity is determined by transcriptional variation in three key races.</title>
        <authorList>
            <person name="Adams T.M."/>
            <person name="Armitage A.D."/>
            <person name="Sobczyk M.K."/>
            <person name="Bates H.J."/>
            <person name="Dunwell J.M."/>
            <person name="Nellist C.F."/>
            <person name="Harrison R.J."/>
        </authorList>
    </citation>
    <scope>NUCLEOTIDE SEQUENCE [LARGE SCALE GENOMIC DNA]</scope>
    <source>
        <strain evidence="3 4">A4</strain>
        <strain evidence="2 5">BC-1</strain>
        <strain evidence="1 6">NOV-71</strain>
    </source>
</reference>
<gene>
    <name evidence="3" type="ORF">PF001_g5849</name>
    <name evidence="2" type="ORF">PF002_g7545</name>
    <name evidence="1" type="ORF">PF007_g6673</name>
</gene>
<evidence type="ECO:0000313" key="5">
    <source>
        <dbReference type="Proteomes" id="UP000440367"/>
    </source>
</evidence>
<protein>
    <submittedName>
        <fullName evidence="3">Uncharacterized protein</fullName>
    </submittedName>
</protein>
<comment type="caution">
    <text evidence="3">The sequence shown here is derived from an EMBL/GenBank/DDBJ whole genome shotgun (WGS) entry which is preliminary data.</text>
</comment>
<dbReference type="EMBL" id="QXFZ01000253">
    <property type="protein sequence ID" value="KAE9124550.1"/>
    <property type="molecule type" value="Genomic_DNA"/>
</dbReference>
<dbReference type="EMBL" id="QXGE01000224">
    <property type="protein sequence ID" value="KAE9319542.1"/>
    <property type="molecule type" value="Genomic_DNA"/>
</dbReference>